<dbReference type="SUPFAM" id="SSF52540">
    <property type="entry name" value="P-loop containing nucleoside triphosphate hydrolases"/>
    <property type="match status" value="1"/>
</dbReference>
<name>A0ABW4P217_9NOCA</name>
<evidence type="ECO:0000313" key="2">
    <source>
        <dbReference type="EMBL" id="MFD1811804.1"/>
    </source>
</evidence>
<dbReference type="RefSeq" id="WP_378484345.1">
    <property type="nucleotide sequence ID" value="NZ_JBHUFB010000008.1"/>
</dbReference>
<dbReference type="Gene3D" id="3.40.50.300">
    <property type="entry name" value="P-loop containing nucleotide triphosphate hydrolases"/>
    <property type="match status" value="1"/>
</dbReference>
<sequence>MTTSTHTGRRIGVSGPHGTGKTTLVEELCARLDGYTPIDEPYVLLEEEGYEFEYPPSVADYRAQLRRSLRSLHDSGSGVVFDRTPLDFLAYLTACGVDPEDTVDVDLVRSAMATLDLLIVVPITDDTELPPAEFPQLGAAVNHALLELVYDDPLQLFEGLPVVELTGPVDRRVETVLAALRPDVGPRSPSAGQTDLS</sequence>
<evidence type="ECO:0000259" key="1">
    <source>
        <dbReference type="Pfam" id="PF13521"/>
    </source>
</evidence>
<feature type="domain" description="NadR/Ttd14 AAA" evidence="1">
    <location>
        <begin position="11"/>
        <end position="111"/>
    </location>
</feature>
<gene>
    <name evidence="2" type="ORF">ACFSJG_06220</name>
</gene>
<proteinExistence type="predicted"/>
<organism evidence="2 3">
    <name type="scientific">Rhodococcus gannanensis</name>
    <dbReference type="NCBI Taxonomy" id="1960308"/>
    <lineage>
        <taxon>Bacteria</taxon>
        <taxon>Bacillati</taxon>
        <taxon>Actinomycetota</taxon>
        <taxon>Actinomycetes</taxon>
        <taxon>Mycobacteriales</taxon>
        <taxon>Nocardiaceae</taxon>
        <taxon>Rhodococcus</taxon>
    </lineage>
</organism>
<dbReference type="InterPro" id="IPR027417">
    <property type="entry name" value="P-loop_NTPase"/>
</dbReference>
<accession>A0ABW4P217</accession>
<dbReference type="EMBL" id="JBHUFB010000008">
    <property type="protein sequence ID" value="MFD1811804.1"/>
    <property type="molecule type" value="Genomic_DNA"/>
</dbReference>
<comment type="caution">
    <text evidence="2">The sequence shown here is derived from an EMBL/GenBank/DDBJ whole genome shotgun (WGS) entry which is preliminary data.</text>
</comment>
<dbReference type="Proteomes" id="UP001597286">
    <property type="component" value="Unassembled WGS sequence"/>
</dbReference>
<reference evidence="3" key="1">
    <citation type="journal article" date="2019" name="Int. J. Syst. Evol. Microbiol.">
        <title>The Global Catalogue of Microorganisms (GCM) 10K type strain sequencing project: providing services to taxonomists for standard genome sequencing and annotation.</title>
        <authorList>
            <consortium name="The Broad Institute Genomics Platform"/>
            <consortium name="The Broad Institute Genome Sequencing Center for Infectious Disease"/>
            <person name="Wu L."/>
            <person name="Ma J."/>
        </authorList>
    </citation>
    <scope>NUCLEOTIDE SEQUENCE [LARGE SCALE GENOMIC DNA]</scope>
    <source>
        <strain evidence="3">DT72</strain>
    </source>
</reference>
<dbReference type="InterPro" id="IPR038727">
    <property type="entry name" value="NadR/Ttd14_AAA_dom"/>
</dbReference>
<dbReference type="Pfam" id="PF13521">
    <property type="entry name" value="AAA_28"/>
    <property type="match status" value="1"/>
</dbReference>
<keyword evidence="3" id="KW-1185">Reference proteome</keyword>
<evidence type="ECO:0000313" key="3">
    <source>
        <dbReference type="Proteomes" id="UP001597286"/>
    </source>
</evidence>
<protein>
    <submittedName>
        <fullName evidence="2">AAA family ATPase</fullName>
    </submittedName>
</protein>